<accession>A0A1I8AK92</accession>
<keyword evidence="6" id="KW-1185">Reference proteome</keyword>
<name>A0A1I8AK92_9BILA</name>
<reference evidence="7" key="1">
    <citation type="submission" date="2016-11" db="UniProtKB">
        <authorList>
            <consortium name="WormBaseParasite"/>
        </authorList>
    </citation>
    <scope>IDENTIFICATION</scope>
</reference>
<evidence type="ECO:0000256" key="2">
    <source>
        <dbReference type="ARBA" id="ARBA00022676"/>
    </source>
</evidence>
<dbReference type="Pfam" id="PF02485">
    <property type="entry name" value="Branch"/>
    <property type="match status" value="1"/>
</dbReference>
<proteinExistence type="predicted"/>
<evidence type="ECO:0000256" key="3">
    <source>
        <dbReference type="ARBA" id="ARBA00022679"/>
    </source>
</evidence>
<evidence type="ECO:0000256" key="5">
    <source>
        <dbReference type="ARBA" id="ARBA00023180"/>
    </source>
</evidence>
<evidence type="ECO:0000256" key="1">
    <source>
        <dbReference type="ARBA" id="ARBA00004606"/>
    </source>
</evidence>
<dbReference type="AlphaFoldDB" id="A0A1I8AK92"/>
<evidence type="ECO:0000256" key="4">
    <source>
        <dbReference type="ARBA" id="ARBA00023136"/>
    </source>
</evidence>
<dbReference type="Proteomes" id="UP000095287">
    <property type="component" value="Unplaced"/>
</dbReference>
<comment type="subcellular location">
    <subcellularLocation>
        <location evidence="1">Membrane</location>
        <topology evidence="1">Single-pass type II membrane protein</topology>
    </subcellularLocation>
</comment>
<sequence length="196" mass="22578">MDCAPFFNSSRSVTTRLTLNTSLIPKTDCKSIRARHHFASMPYSEEEAEYPIAIARVVFRDYYLLEQMLAVQFAPQNSYCYAMDAKSSPEFKKAMRDLAGCFENVHVLEQEFALDSMGHFMNIAHWECAKALHKNPWEYFFMMQNHDIPIKTNLETVRIVKMLNGLNDIESGPFPGGGRVHKNSSFAFEDLELFKD</sequence>
<dbReference type="PANTHER" id="PTHR46671">
    <property type="entry name" value="PROTEIN CBG11221"/>
    <property type="match status" value="1"/>
</dbReference>
<dbReference type="GO" id="GO:0016757">
    <property type="term" value="F:glycosyltransferase activity"/>
    <property type="evidence" value="ECO:0007669"/>
    <property type="project" value="UniProtKB-KW"/>
</dbReference>
<dbReference type="GO" id="GO:0016020">
    <property type="term" value="C:membrane"/>
    <property type="evidence" value="ECO:0007669"/>
    <property type="project" value="UniProtKB-SubCell"/>
</dbReference>
<organism evidence="6 7">
    <name type="scientific">Steinernema glaseri</name>
    <dbReference type="NCBI Taxonomy" id="37863"/>
    <lineage>
        <taxon>Eukaryota</taxon>
        <taxon>Metazoa</taxon>
        <taxon>Ecdysozoa</taxon>
        <taxon>Nematoda</taxon>
        <taxon>Chromadorea</taxon>
        <taxon>Rhabditida</taxon>
        <taxon>Tylenchina</taxon>
        <taxon>Panagrolaimomorpha</taxon>
        <taxon>Strongyloidoidea</taxon>
        <taxon>Steinernematidae</taxon>
        <taxon>Steinernema</taxon>
    </lineage>
</organism>
<dbReference type="InterPro" id="IPR003406">
    <property type="entry name" value="Glyco_trans_14"/>
</dbReference>
<keyword evidence="4" id="KW-0472">Membrane</keyword>
<keyword evidence="2" id="KW-0328">Glycosyltransferase</keyword>
<dbReference type="WBParaSite" id="L893_g6601.t1">
    <property type="protein sequence ID" value="L893_g6601.t1"/>
    <property type="gene ID" value="L893_g6601"/>
</dbReference>
<keyword evidence="3" id="KW-0808">Transferase</keyword>
<evidence type="ECO:0000313" key="6">
    <source>
        <dbReference type="Proteomes" id="UP000095287"/>
    </source>
</evidence>
<evidence type="ECO:0000313" key="7">
    <source>
        <dbReference type="WBParaSite" id="L893_g6601.t1"/>
    </source>
</evidence>
<protein>
    <submittedName>
        <fullName evidence="7">Core-2/I-Branching enzyme</fullName>
    </submittedName>
</protein>
<keyword evidence="5" id="KW-0325">Glycoprotein</keyword>
<dbReference type="PANTHER" id="PTHR46671:SF7">
    <property type="entry name" value="CORE-2_I-BRANCHING ENZYME"/>
    <property type="match status" value="1"/>
</dbReference>